<keyword evidence="7" id="KW-0808">Transferase</keyword>
<evidence type="ECO:0000259" key="11">
    <source>
        <dbReference type="Pfam" id="PF03828"/>
    </source>
</evidence>
<comment type="subcellular location">
    <subcellularLocation>
        <location evidence="3">Cytoplasm</location>
    </subcellularLocation>
</comment>
<sequence length="574" mass="64719">MNLEDQVRNMILGSSRPPPPGLQRPTGPNAFNRGSQQQRRQLYQPNAHPAPPRGPQRNGQPQWRQLQTRYLDSIAAAELPRVEMTQYERDDKETFRKALQDVCIDVCNASKHLPKVSLQCFGSFQSGFASAGSDMDLVIVVQDSDASACFSLLENDLPRALEKRLLQIGYGARLLSRTRVPIIKVCQAPGMSLLSKLRQEREKWDDLDPDKKYFDLHLKKEREEDVDDDFGLPVLDDTVPKQPSPESPSPENDTQTVRELAQAIKSSPERVATTDKPRREPWKRERTSGALDFPKDGVGIQSDINFFNPLGIHNTQLLRCYSLCDPRIRPIVLFVKAWAKKRHINSSYSGTLSSYGYVLMVLHYLTNIARPAVLPNLQQSWRPNSNCTPQSADITSVDDFTVDFWRREAEITGAAAAGQLTPNRQSVGSLLAGFFTYYSSQGGYPQFHWMNEVISVRTQGGLLSKQDKGWTKAVTEEGEGKKVQHRYLFCVEDPFELSHNVARTVTHAGIVAIRDEFRRAWRILRARGNGEFATGYDGELMDAFVEQERPDAKVKGFDIKDAESWPTLGALKGI</sequence>
<feature type="domain" description="PAP-associated" evidence="11">
    <location>
        <begin position="426"/>
        <end position="499"/>
    </location>
</feature>
<evidence type="ECO:0000256" key="8">
    <source>
        <dbReference type="ARBA" id="ARBA00022723"/>
    </source>
</evidence>
<dbReference type="EC" id="2.7.7.19" evidence="5"/>
<organism evidence="13 14">
    <name type="scientific">Cryoendolithus antarcticus</name>
    <dbReference type="NCBI Taxonomy" id="1507870"/>
    <lineage>
        <taxon>Eukaryota</taxon>
        <taxon>Fungi</taxon>
        <taxon>Dikarya</taxon>
        <taxon>Ascomycota</taxon>
        <taxon>Pezizomycotina</taxon>
        <taxon>Dothideomycetes</taxon>
        <taxon>Dothideomycetidae</taxon>
        <taxon>Cladosporiales</taxon>
        <taxon>Cladosporiaceae</taxon>
        <taxon>Cryoendolithus</taxon>
    </lineage>
</organism>
<evidence type="ECO:0000256" key="7">
    <source>
        <dbReference type="ARBA" id="ARBA00022679"/>
    </source>
</evidence>
<dbReference type="STRING" id="1507870.A0A1V8TGV7"/>
<feature type="domain" description="Poly(A) RNA polymerase mitochondrial-like central palm" evidence="12">
    <location>
        <begin position="82"/>
        <end position="188"/>
    </location>
</feature>
<dbReference type="InterPro" id="IPR043519">
    <property type="entry name" value="NT_sf"/>
</dbReference>
<accession>A0A1V8TGV7</accession>
<evidence type="ECO:0000256" key="10">
    <source>
        <dbReference type="SAM" id="MobiDB-lite"/>
    </source>
</evidence>
<dbReference type="Proteomes" id="UP000192596">
    <property type="component" value="Unassembled WGS sequence"/>
</dbReference>
<dbReference type="InterPro" id="IPR054708">
    <property type="entry name" value="MTPAP-like_central"/>
</dbReference>
<evidence type="ECO:0000313" key="13">
    <source>
        <dbReference type="EMBL" id="OQO10619.1"/>
    </source>
</evidence>
<dbReference type="AlphaFoldDB" id="A0A1V8TGV7"/>
<evidence type="ECO:0000259" key="12">
    <source>
        <dbReference type="Pfam" id="PF22600"/>
    </source>
</evidence>
<dbReference type="PANTHER" id="PTHR12271:SF40">
    <property type="entry name" value="POLY(A) RNA POLYMERASE GLD2"/>
    <property type="match status" value="1"/>
</dbReference>
<comment type="caution">
    <text evidence="13">The sequence shown here is derived from an EMBL/GenBank/DDBJ whole genome shotgun (WGS) entry which is preliminary data.</text>
</comment>
<gene>
    <name evidence="13" type="ORF">B0A48_03917</name>
</gene>
<comment type="cofactor">
    <cofactor evidence="2">
        <name>Mg(2+)</name>
        <dbReference type="ChEBI" id="CHEBI:18420"/>
    </cofactor>
</comment>
<dbReference type="InterPro" id="IPR002058">
    <property type="entry name" value="PAP_assoc"/>
</dbReference>
<dbReference type="SUPFAM" id="SSF81631">
    <property type="entry name" value="PAP/OAS1 substrate-binding domain"/>
    <property type="match status" value="1"/>
</dbReference>
<dbReference type="GO" id="GO:0046872">
    <property type="term" value="F:metal ion binding"/>
    <property type="evidence" value="ECO:0007669"/>
    <property type="project" value="UniProtKB-KW"/>
</dbReference>
<evidence type="ECO:0000256" key="5">
    <source>
        <dbReference type="ARBA" id="ARBA00012388"/>
    </source>
</evidence>
<dbReference type="PANTHER" id="PTHR12271">
    <property type="entry name" value="POLY A POLYMERASE CID PAP -RELATED"/>
    <property type="match status" value="1"/>
</dbReference>
<keyword evidence="14" id="KW-1185">Reference proteome</keyword>
<proteinExistence type="inferred from homology"/>
<name>A0A1V8TGV7_9PEZI</name>
<dbReference type="Gene3D" id="3.30.460.10">
    <property type="entry name" value="Beta Polymerase, domain 2"/>
    <property type="match status" value="1"/>
</dbReference>
<dbReference type="Pfam" id="PF03828">
    <property type="entry name" value="PAP_assoc"/>
    <property type="match status" value="1"/>
</dbReference>
<protein>
    <recommendedName>
        <fullName evidence="5">polynucleotide adenylyltransferase</fullName>
        <ecNumber evidence="5">2.7.7.19</ecNumber>
    </recommendedName>
</protein>
<dbReference type="OrthoDB" id="407432at2759"/>
<evidence type="ECO:0000256" key="9">
    <source>
        <dbReference type="ARBA" id="ARBA00022842"/>
    </source>
</evidence>
<evidence type="ECO:0000256" key="3">
    <source>
        <dbReference type="ARBA" id="ARBA00004496"/>
    </source>
</evidence>
<evidence type="ECO:0000256" key="2">
    <source>
        <dbReference type="ARBA" id="ARBA00001946"/>
    </source>
</evidence>
<comment type="similarity">
    <text evidence="4">Belongs to the DNA polymerase type-B-like family.</text>
</comment>
<dbReference type="EMBL" id="NAJO01000008">
    <property type="protein sequence ID" value="OQO10619.1"/>
    <property type="molecule type" value="Genomic_DNA"/>
</dbReference>
<keyword evidence="8" id="KW-0479">Metal-binding</keyword>
<keyword evidence="9" id="KW-0460">Magnesium</keyword>
<feature type="compositionally biased region" description="Polar residues" evidence="10">
    <location>
        <begin position="32"/>
        <end position="44"/>
    </location>
</feature>
<dbReference type="GO" id="GO:1990817">
    <property type="term" value="F:poly(A) RNA polymerase activity"/>
    <property type="evidence" value="ECO:0007669"/>
    <property type="project" value="UniProtKB-EC"/>
</dbReference>
<dbReference type="InParanoid" id="A0A1V8TGV7"/>
<dbReference type="GO" id="GO:0031123">
    <property type="term" value="P:RNA 3'-end processing"/>
    <property type="evidence" value="ECO:0007669"/>
    <property type="project" value="TreeGrafter"/>
</dbReference>
<evidence type="ECO:0000256" key="4">
    <source>
        <dbReference type="ARBA" id="ARBA00008593"/>
    </source>
</evidence>
<evidence type="ECO:0000256" key="6">
    <source>
        <dbReference type="ARBA" id="ARBA00022490"/>
    </source>
</evidence>
<comment type="cofactor">
    <cofactor evidence="1">
        <name>Mn(2+)</name>
        <dbReference type="ChEBI" id="CHEBI:29035"/>
    </cofactor>
</comment>
<dbReference type="GO" id="GO:0010605">
    <property type="term" value="P:negative regulation of macromolecule metabolic process"/>
    <property type="evidence" value="ECO:0007669"/>
    <property type="project" value="UniProtKB-ARBA"/>
</dbReference>
<dbReference type="GO" id="GO:0005737">
    <property type="term" value="C:cytoplasm"/>
    <property type="evidence" value="ECO:0007669"/>
    <property type="project" value="UniProtKB-SubCell"/>
</dbReference>
<feature type="region of interest" description="Disordered" evidence="10">
    <location>
        <begin position="1"/>
        <end position="62"/>
    </location>
</feature>
<evidence type="ECO:0000313" key="14">
    <source>
        <dbReference type="Proteomes" id="UP000192596"/>
    </source>
</evidence>
<reference evidence="14" key="1">
    <citation type="submission" date="2017-03" db="EMBL/GenBank/DDBJ databases">
        <title>Genomes of endolithic fungi from Antarctica.</title>
        <authorList>
            <person name="Coleine C."/>
            <person name="Masonjones S."/>
            <person name="Stajich J.E."/>
        </authorList>
    </citation>
    <scope>NUCLEOTIDE SEQUENCE [LARGE SCALE GENOMIC DNA]</scope>
    <source>
        <strain evidence="14">CCFEE 5527</strain>
    </source>
</reference>
<feature type="region of interest" description="Disordered" evidence="10">
    <location>
        <begin position="225"/>
        <end position="294"/>
    </location>
</feature>
<evidence type="ECO:0000256" key="1">
    <source>
        <dbReference type="ARBA" id="ARBA00001936"/>
    </source>
</evidence>
<keyword evidence="6" id="KW-0963">Cytoplasm</keyword>
<dbReference type="Gene3D" id="1.10.1410.10">
    <property type="match status" value="1"/>
</dbReference>
<feature type="compositionally biased region" description="Basic and acidic residues" evidence="10">
    <location>
        <begin position="272"/>
        <end position="287"/>
    </location>
</feature>
<dbReference type="GO" id="GO:0050265">
    <property type="term" value="F:RNA uridylyltransferase activity"/>
    <property type="evidence" value="ECO:0007669"/>
    <property type="project" value="TreeGrafter"/>
</dbReference>
<dbReference type="SUPFAM" id="SSF81301">
    <property type="entry name" value="Nucleotidyltransferase"/>
    <property type="match status" value="1"/>
</dbReference>
<dbReference type="Pfam" id="PF22600">
    <property type="entry name" value="MTPAP-like_central"/>
    <property type="match status" value="1"/>
</dbReference>